<sequence>MFNIVVLLLFILVTVLLGYFLRFLTISGSVAAAVVGIFTALGLGLKGLLLLGLFFASSSLLSKFKKIHKKQVEDRHAKGSQRDWEQVVANGGVASAMSMAYAFHPDSLWVIAFCIVIASSNSDTWASEIGALSRNSPISIHTFKVVPKGTSGAMSLLGTNAAIVGSLVIASFSMYLFQLSLLSSFIIFISGFLGNIIDTIFGAYAQALYRCRECDTTTEKRTHCGLETQLLKGSHLLNNDVVNFLSGLIAVIIGIILYKL</sequence>
<feature type="transmembrane region" description="Helical" evidence="6">
    <location>
        <begin position="153"/>
        <end position="176"/>
    </location>
</feature>
<dbReference type="EMBL" id="JBIACK010000010">
    <property type="protein sequence ID" value="MFE8702470.1"/>
    <property type="molecule type" value="Genomic_DNA"/>
</dbReference>
<dbReference type="InterPro" id="IPR002794">
    <property type="entry name" value="DUF92_TMEM19"/>
</dbReference>
<evidence type="ECO:0000256" key="5">
    <source>
        <dbReference type="ARBA" id="ARBA00023136"/>
    </source>
</evidence>
<evidence type="ECO:0000256" key="2">
    <source>
        <dbReference type="ARBA" id="ARBA00009012"/>
    </source>
</evidence>
<accession>A0ABW6KGV2</accession>
<dbReference type="Pfam" id="PF01940">
    <property type="entry name" value="DUF92"/>
    <property type="match status" value="1"/>
</dbReference>
<evidence type="ECO:0000256" key="1">
    <source>
        <dbReference type="ARBA" id="ARBA00004141"/>
    </source>
</evidence>
<evidence type="ECO:0000256" key="3">
    <source>
        <dbReference type="ARBA" id="ARBA00022692"/>
    </source>
</evidence>
<name>A0ABW6KGV2_9BACI</name>
<evidence type="ECO:0000313" key="8">
    <source>
        <dbReference type="Proteomes" id="UP001601059"/>
    </source>
</evidence>
<dbReference type="PANTHER" id="PTHR13353:SF5">
    <property type="entry name" value="TRANSMEMBRANE PROTEIN 19"/>
    <property type="match status" value="1"/>
</dbReference>
<keyword evidence="3 6" id="KW-0812">Transmembrane</keyword>
<evidence type="ECO:0000313" key="7">
    <source>
        <dbReference type="EMBL" id="MFE8702470.1"/>
    </source>
</evidence>
<keyword evidence="8" id="KW-1185">Reference proteome</keyword>
<keyword evidence="5 6" id="KW-0472">Membrane</keyword>
<feature type="transmembrane region" description="Helical" evidence="6">
    <location>
        <begin position="241"/>
        <end position="258"/>
    </location>
</feature>
<feature type="transmembrane region" description="Helical" evidence="6">
    <location>
        <begin position="43"/>
        <end position="61"/>
    </location>
</feature>
<comment type="caution">
    <text evidence="7">The sequence shown here is derived from an EMBL/GenBank/DDBJ whole genome shotgun (WGS) entry which is preliminary data.</text>
</comment>
<protein>
    <submittedName>
        <fullName evidence="7">DUF92 domain-containing protein</fullName>
    </submittedName>
</protein>
<dbReference type="Proteomes" id="UP001601059">
    <property type="component" value="Unassembled WGS sequence"/>
</dbReference>
<keyword evidence="4 6" id="KW-1133">Transmembrane helix</keyword>
<evidence type="ECO:0000256" key="6">
    <source>
        <dbReference type="SAM" id="Phobius"/>
    </source>
</evidence>
<comment type="subcellular location">
    <subcellularLocation>
        <location evidence="1">Membrane</location>
        <topology evidence="1">Multi-pass membrane protein</topology>
    </subcellularLocation>
</comment>
<dbReference type="RefSeq" id="WP_389362630.1">
    <property type="nucleotide sequence ID" value="NZ_JBIACK010000010.1"/>
</dbReference>
<evidence type="ECO:0000256" key="4">
    <source>
        <dbReference type="ARBA" id="ARBA00022989"/>
    </source>
</evidence>
<organism evidence="7 8">
    <name type="scientific">Cytobacillus spartinae</name>
    <dbReference type="NCBI Taxonomy" id="3299023"/>
    <lineage>
        <taxon>Bacteria</taxon>
        <taxon>Bacillati</taxon>
        <taxon>Bacillota</taxon>
        <taxon>Bacilli</taxon>
        <taxon>Bacillales</taxon>
        <taxon>Bacillaceae</taxon>
        <taxon>Cytobacillus</taxon>
    </lineage>
</organism>
<proteinExistence type="inferred from homology"/>
<reference evidence="7 8" key="1">
    <citation type="submission" date="2024-08" db="EMBL/GenBank/DDBJ databases">
        <title>Two novel Cytobacillus novel species.</title>
        <authorList>
            <person name="Liu G."/>
        </authorList>
    </citation>
    <scope>NUCLEOTIDE SEQUENCE [LARGE SCALE GENOMIC DNA]</scope>
    <source>
        <strain evidence="7 8">FJAT-54145</strain>
    </source>
</reference>
<dbReference type="PANTHER" id="PTHR13353">
    <property type="entry name" value="TRANSMEMBRANE PROTEIN 19"/>
    <property type="match status" value="1"/>
</dbReference>
<feature type="transmembrane region" description="Helical" evidence="6">
    <location>
        <begin position="182"/>
        <end position="204"/>
    </location>
</feature>
<comment type="similarity">
    <text evidence="2">Belongs to the TMEM19 family.</text>
</comment>
<gene>
    <name evidence="7" type="ORF">ACFYKX_17880</name>
</gene>